<feature type="transmembrane region" description="Helical" evidence="6">
    <location>
        <begin position="379"/>
        <end position="398"/>
    </location>
</feature>
<evidence type="ECO:0000313" key="9">
    <source>
        <dbReference type="Proteomes" id="UP000398389"/>
    </source>
</evidence>
<evidence type="ECO:0000256" key="3">
    <source>
        <dbReference type="ARBA" id="ARBA00022989"/>
    </source>
</evidence>
<feature type="region of interest" description="Disordered" evidence="5">
    <location>
        <begin position="214"/>
        <end position="282"/>
    </location>
</feature>
<dbReference type="Pfam" id="PF03151">
    <property type="entry name" value="TPT"/>
    <property type="match status" value="1"/>
</dbReference>
<dbReference type="InterPro" id="IPR004853">
    <property type="entry name" value="Sugar_P_trans_dom"/>
</dbReference>
<accession>A0A5E8C3C9</accession>
<keyword evidence="2 6" id="KW-0812">Transmembrane</keyword>
<sequence>MNNSAHSDIEVVDSSGTRHRASTDHLASIAAASQDPSTALLPPSSPISTRSLSSSSSSASSLRVPSSPSGISSSTVFPSTGSPSLLQTVSRTRSSTSTSSFSIGRDYRISPFDNFDDDYEDDYAAAASNPRALQRRRLNIQWIRNALISCVFIILWYAFSLSISIYNKWMFSAEHLDFQFPILTTSGHQFMQFILSFIVVKIFGGPYRRLLAATSMPDTSSPNTTNTTTKNNNNKQDQPLNTRKKNDDEEEDIEEETFHLNDEEASLDDSNDKDLSNSFEEEKPMLSPRDRWLSWIKSYLRGIVPTATASGADIGMGNASLRIVSLSFYTMVKSSSLGFVLLFGILFKLEVPTCSIFGIIGVMSLGVVMMVAGETEFSIIGFFLVLGAAMFSGLRWSLTQLLLRQDPHLGRISTHNDPARTIMYLAPPMGIFLFLWGCITEGLPSFVHAPMWADRGVFAGIGIMMVPGAIAFLMTLSEFFLLNRTSVLTLSIAGIFKELLTLVAAALYFGDRLSTINIVGLVITLLSIIMYNIYKFRRYQTTGR</sequence>
<evidence type="ECO:0000313" key="8">
    <source>
        <dbReference type="EMBL" id="VVT57445.1"/>
    </source>
</evidence>
<dbReference type="EMBL" id="CABVLU010000005">
    <property type="protein sequence ID" value="VVT57445.1"/>
    <property type="molecule type" value="Genomic_DNA"/>
</dbReference>
<feature type="compositionally biased region" description="Basic and acidic residues" evidence="5">
    <location>
        <begin position="270"/>
        <end position="282"/>
    </location>
</feature>
<name>A0A5E8C3C9_9ASCO</name>
<feature type="transmembrane region" description="Helical" evidence="6">
    <location>
        <begin position="488"/>
        <end position="509"/>
    </location>
</feature>
<feature type="region of interest" description="Disordered" evidence="5">
    <location>
        <begin position="1"/>
        <end position="91"/>
    </location>
</feature>
<keyword evidence="3 6" id="KW-1133">Transmembrane helix</keyword>
<evidence type="ECO:0000256" key="5">
    <source>
        <dbReference type="SAM" id="MobiDB-lite"/>
    </source>
</evidence>
<feature type="transmembrane region" description="Helical" evidence="6">
    <location>
        <begin position="419"/>
        <end position="437"/>
    </location>
</feature>
<feature type="transmembrane region" description="Helical" evidence="6">
    <location>
        <begin position="515"/>
        <end position="534"/>
    </location>
</feature>
<feature type="transmembrane region" description="Helical" evidence="6">
    <location>
        <begin position="457"/>
        <end position="476"/>
    </location>
</feature>
<feature type="compositionally biased region" description="Polar residues" evidence="5">
    <location>
        <begin position="80"/>
        <end position="89"/>
    </location>
</feature>
<evidence type="ECO:0000256" key="6">
    <source>
        <dbReference type="SAM" id="Phobius"/>
    </source>
</evidence>
<keyword evidence="4 6" id="KW-0472">Membrane</keyword>
<dbReference type="GO" id="GO:0016020">
    <property type="term" value="C:membrane"/>
    <property type="evidence" value="ECO:0007669"/>
    <property type="project" value="UniProtKB-SubCell"/>
</dbReference>
<dbReference type="InterPro" id="IPR050186">
    <property type="entry name" value="TPT_transporter"/>
</dbReference>
<organism evidence="8 9">
    <name type="scientific">Magnusiomyces paraingens</name>
    <dbReference type="NCBI Taxonomy" id="2606893"/>
    <lineage>
        <taxon>Eukaryota</taxon>
        <taxon>Fungi</taxon>
        <taxon>Dikarya</taxon>
        <taxon>Ascomycota</taxon>
        <taxon>Saccharomycotina</taxon>
        <taxon>Dipodascomycetes</taxon>
        <taxon>Dipodascales</taxon>
        <taxon>Dipodascaceae</taxon>
        <taxon>Magnusiomyces</taxon>
    </lineage>
</organism>
<evidence type="ECO:0000256" key="4">
    <source>
        <dbReference type="ARBA" id="ARBA00023136"/>
    </source>
</evidence>
<reference evidence="8 9" key="1">
    <citation type="submission" date="2019-09" db="EMBL/GenBank/DDBJ databases">
        <authorList>
            <person name="Brejova B."/>
        </authorList>
    </citation>
    <scope>NUCLEOTIDE SEQUENCE [LARGE SCALE GENOMIC DNA]</scope>
</reference>
<evidence type="ECO:0000259" key="7">
    <source>
        <dbReference type="Pfam" id="PF03151"/>
    </source>
</evidence>
<dbReference type="RefSeq" id="XP_031856304.1">
    <property type="nucleotide sequence ID" value="XM_032000413.1"/>
</dbReference>
<feature type="compositionally biased region" description="Low complexity" evidence="5">
    <location>
        <begin position="46"/>
        <end position="79"/>
    </location>
</feature>
<feature type="compositionally biased region" description="Low complexity" evidence="5">
    <location>
        <begin position="217"/>
        <end position="238"/>
    </location>
</feature>
<dbReference type="PANTHER" id="PTHR11132">
    <property type="entry name" value="SOLUTE CARRIER FAMILY 35"/>
    <property type="match status" value="1"/>
</dbReference>
<dbReference type="Proteomes" id="UP000398389">
    <property type="component" value="Unassembled WGS sequence"/>
</dbReference>
<feature type="transmembrane region" description="Helical" evidence="6">
    <location>
        <begin position="178"/>
        <end position="200"/>
    </location>
</feature>
<feature type="transmembrane region" description="Helical" evidence="6">
    <location>
        <begin position="145"/>
        <end position="166"/>
    </location>
</feature>
<evidence type="ECO:0000256" key="2">
    <source>
        <dbReference type="ARBA" id="ARBA00022692"/>
    </source>
</evidence>
<proteinExistence type="predicted"/>
<gene>
    <name evidence="8" type="ORF">SAPINGB_P005699</name>
</gene>
<evidence type="ECO:0000256" key="1">
    <source>
        <dbReference type="ARBA" id="ARBA00004141"/>
    </source>
</evidence>
<protein>
    <recommendedName>
        <fullName evidence="7">Sugar phosphate transporter domain-containing protein</fullName>
    </recommendedName>
</protein>
<dbReference type="GeneID" id="43584513"/>
<keyword evidence="9" id="KW-1185">Reference proteome</keyword>
<comment type="subcellular location">
    <subcellularLocation>
        <location evidence="1">Membrane</location>
        <topology evidence="1">Multi-pass membrane protein</topology>
    </subcellularLocation>
</comment>
<dbReference type="OrthoDB" id="18894at2759"/>
<feature type="domain" description="Sugar phosphate transporter" evidence="7">
    <location>
        <begin position="299"/>
        <end position="532"/>
    </location>
</feature>
<dbReference type="AlphaFoldDB" id="A0A5E8C3C9"/>